<sequence>MEIIDWLVFMISHSLVRIGMVAAGRPRPQMQGLSHRCARRMLAARYAPGEPGALVVIAGE</sequence>
<dbReference type="AlphaFoldDB" id="A0A2N7UN38"/>
<comment type="caution">
    <text evidence="1">The sequence shown here is derived from an EMBL/GenBank/DDBJ whole genome shotgun (WGS) entry which is preliminary data.</text>
</comment>
<evidence type="ECO:0000313" key="1">
    <source>
        <dbReference type="EMBL" id="PMR81855.1"/>
    </source>
</evidence>
<keyword evidence="2" id="KW-1185">Reference proteome</keyword>
<evidence type="ECO:0000313" key="2">
    <source>
        <dbReference type="Proteomes" id="UP000235547"/>
    </source>
</evidence>
<gene>
    <name evidence="1" type="ORF">C1H70_03720</name>
</gene>
<proteinExistence type="predicted"/>
<organism evidence="1 2">
    <name type="scientific">Halomonas urumqiensis</name>
    <dbReference type="NCBI Taxonomy" id="1684789"/>
    <lineage>
        <taxon>Bacteria</taxon>
        <taxon>Pseudomonadati</taxon>
        <taxon>Pseudomonadota</taxon>
        <taxon>Gammaproteobacteria</taxon>
        <taxon>Oceanospirillales</taxon>
        <taxon>Halomonadaceae</taxon>
        <taxon>Halomonas</taxon>
    </lineage>
</organism>
<dbReference type="EMBL" id="PNRG01000007">
    <property type="protein sequence ID" value="PMR81855.1"/>
    <property type="molecule type" value="Genomic_DNA"/>
</dbReference>
<protein>
    <submittedName>
        <fullName evidence="1">Uncharacterized protein</fullName>
    </submittedName>
</protein>
<accession>A0A2N7UN38</accession>
<dbReference type="Proteomes" id="UP000235547">
    <property type="component" value="Unassembled WGS sequence"/>
</dbReference>
<name>A0A2N7UN38_9GAMM</name>
<reference evidence="1 2" key="1">
    <citation type="submission" date="2018-01" db="EMBL/GenBank/DDBJ databases">
        <title>Halomonas endophytica sp. nov., isolated from storage liquid in the stems of Populus euphratica.</title>
        <authorList>
            <person name="Chen C."/>
        </authorList>
    </citation>
    <scope>NUCLEOTIDE SEQUENCE [LARGE SCALE GENOMIC DNA]</scope>
    <source>
        <strain evidence="1 2">BZ-SZ-XJ27</strain>
    </source>
</reference>